<protein>
    <submittedName>
        <fullName evidence="1">Gliding motility-associated C-terminal domain-containing protein</fullName>
    </submittedName>
</protein>
<sequence>SETATATATVTVEEYLDNLVAIAKDITVQLDASGQVSIAPEDVDDGSGRNGCNNSDPIFISLDKTTFGCNDVGTVSVVLTATQGSETATATATVTVEEYLDNLVAIAKDITVQLDASGQVSIAPEKVNNGSNYGCDNIPNLSLDRDTFTCDDVGIPVTVTLTATHGNNSDTTTATVTVEAAGNCESEPKPVADFNRGFSPNGDGIADTLVIEGLEKYQNNVVKIYNLSQRLLFNAHYRGPGDAWDGTHKGKLVPVGSYLCVIDYKERGLDQEARMIYVNY</sequence>
<reference evidence="1 2" key="1">
    <citation type="journal article" date="2013" name="Int. J. Syst. Evol. Microbiol.">
        <title>Aquimarina gracilis sp. nov., isolated from the gut microflora of a mussel, Mytilus coruscus, and emended description of Aquimarina spongiae.</title>
        <authorList>
            <person name="Park S.C."/>
            <person name="Choe H.N."/>
            <person name="Baik K.S."/>
            <person name="Seong C.N."/>
        </authorList>
    </citation>
    <scope>NUCLEOTIDE SEQUENCE [LARGE SCALE GENOMIC DNA]</scope>
    <source>
        <strain evidence="1 2">PSC32</strain>
    </source>
</reference>
<dbReference type="RefSeq" id="WP_324180768.1">
    <property type="nucleotide sequence ID" value="NZ_JAYKLX010000006.1"/>
</dbReference>
<dbReference type="EMBL" id="JAYKLX010000006">
    <property type="protein sequence ID" value="MEB3346742.1"/>
    <property type="molecule type" value="Genomic_DNA"/>
</dbReference>
<keyword evidence="2" id="KW-1185">Reference proteome</keyword>
<dbReference type="NCBIfam" id="TIGR04131">
    <property type="entry name" value="Bac_Flav_CTERM"/>
    <property type="match status" value="1"/>
</dbReference>
<comment type="caution">
    <text evidence="1">The sequence shown here is derived from an EMBL/GenBank/DDBJ whole genome shotgun (WGS) entry which is preliminary data.</text>
</comment>
<organism evidence="1 2">
    <name type="scientific">Aquimarina gracilis</name>
    <dbReference type="NCBI Taxonomy" id="874422"/>
    <lineage>
        <taxon>Bacteria</taxon>
        <taxon>Pseudomonadati</taxon>
        <taxon>Bacteroidota</taxon>
        <taxon>Flavobacteriia</taxon>
        <taxon>Flavobacteriales</taxon>
        <taxon>Flavobacteriaceae</taxon>
        <taxon>Aquimarina</taxon>
    </lineage>
</organism>
<proteinExistence type="predicted"/>
<dbReference type="InterPro" id="IPR026341">
    <property type="entry name" value="T9SS_type_B"/>
</dbReference>
<name>A0ABU5ZY08_9FLAO</name>
<evidence type="ECO:0000313" key="1">
    <source>
        <dbReference type="EMBL" id="MEB3346742.1"/>
    </source>
</evidence>
<feature type="non-terminal residue" evidence="1">
    <location>
        <position position="1"/>
    </location>
</feature>
<evidence type="ECO:0000313" key="2">
    <source>
        <dbReference type="Proteomes" id="UP001327027"/>
    </source>
</evidence>
<accession>A0ABU5ZY08</accession>
<dbReference type="Pfam" id="PF13585">
    <property type="entry name" value="CHU_C"/>
    <property type="match status" value="1"/>
</dbReference>
<gene>
    <name evidence="1" type="ORF">U6A24_14785</name>
</gene>
<dbReference type="Proteomes" id="UP001327027">
    <property type="component" value="Unassembled WGS sequence"/>
</dbReference>